<dbReference type="InterPro" id="IPR007460">
    <property type="entry name" value="BrnT_toxin"/>
</dbReference>
<dbReference type="InterPro" id="IPR038573">
    <property type="entry name" value="BrnT_sf"/>
</dbReference>
<dbReference type="Pfam" id="PF04365">
    <property type="entry name" value="BrnT_toxin"/>
    <property type="match status" value="1"/>
</dbReference>
<name>A0ABU3VLY9_9RHOB</name>
<comment type="caution">
    <text evidence="1">The sequence shown here is derived from an EMBL/GenBank/DDBJ whole genome shotgun (WGS) entry which is preliminary data.</text>
</comment>
<accession>A0ABU3VLY9</accession>
<dbReference type="Gene3D" id="3.10.450.530">
    <property type="entry name" value="Ribonuclease toxin, BrnT, of type II toxin-antitoxin system"/>
    <property type="match status" value="1"/>
</dbReference>
<organism evidence="1 2">
    <name type="scientific">Sedimentitalea todarodis</name>
    <dbReference type="NCBI Taxonomy" id="1631240"/>
    <lineage>
        <taxon>Bacteria</taxon>
        <taxon>Pseudomonadati</taxon>
        <taxon>Pseudomonadota</taxon>
        <taxon>Alphaproteobacteria</taxon>
        <taxon>Rhodobacterales</taxon>
        <taxon>Paracoccaceae</taxon>
        <taxon>Sedimentitalea</taxon>
    </lineage>
</organism>
<dbReference type="Proteomes" id="UP001255416">
    <property type="component" value="Unassembled WGS sequence"/>
</dbReference>
<keyword evidence="2" id="KW-1185">Reference proteome</keyword>
<reference evidence="2" key="1">
    <citation type="submission" date="2023-05" db="EMBL/GenBank/DDBJ databases">
        <title>Sedimentitalea sp. nov. JM2-8.</title>
        <authorList>
            <person name="Huang J."/>
        </authorList>
    </citation>
    <scope>NUCLEOTIDE SEQUENCE [LARGE SCALE GENOMIC DNA]</scope>
    <source>
        <strain evidence="2">KHS03</strain>
    </source>
</reference>
<sequence>MTSPIFIWDEDKNLSNQRKHGLSFEIAARVFLDPLHLSMQDRIENGEPRWQTVGQIDGLAVVLVAHTFIEEGPTDETVEVIRIISARPATRRERKRYENG</sequence>
<dbReference type="EMBL" id="JASMWN010000056">
    <property type="protein sequence ID" value="MDU9007186.1"/>
    <property type="molecule type" value="Genomic_DNA"/>
</dbReference>
<dbReference type="RefSeq" id="WP_316783009.1">
    <property type="nucleotide sequence ID" value="NZ_JASMWN010000056.1"/>
</dbReference>
<protein>
    <submittedName>
        <fullName evidence="1">BrnT family toxin</fullName>
    </submittedName>
</protein>
<proteinExistence type="predicted"/>
<evidence type="ECO:0000313" key="2">
    <source>
        <dbReference type="Proteomes" id="UP001255416"/>
    </source>
</evidence>
<gene>
    <name evidence="1" type="ORF">QO231_25605</name>
</gene>
<evidence type="ECO:0000313" key="1">
    <source>
        <dbReference type="EMBL" id="MDU9007186.1"/>
    </source>
</evidence>